<keyword evidence="2 6" id="KW-0378">Hydrolase</keyword>
<dbReference type="Gene3D" id="3.40.50.1820">
    <property type="entry name" value="alpha/beta hydrolase"/>
    <property type="match status" value="1"/>
</dbReference>
<proteinExistence type="inferred from homology"/>
<dbReference type="GO" id="GO:0016787">
    <property type="term" value="F:hydrolase activity"/>
    <property type="evidence" value="ECO:0007669"/>
    <property type="project" value="UniProtKB-KW"/>
</dbReference>
<evidence type="ECO:0000259" key="5">
    <source>
        <dbReference type="Pfam" id="PF07859"/>
    </source>
</evidence>
<comment type="similarity">
    <text evidence="1">Belongs to the 'GDXG' lipolytic enzyme family.</text>
</comment>
<keyword evidence="4" id="KW-1133">Transmembrane helix</keyword>
<dbReference type="InterPro" id="IPR029058">
    <property type="entry name" value="AB_hydrolase_fold"/>
</dbReference>
<dbReference type="InterPro" id="IPR013094">
    <property type="entry name" value="AB_hydrolase_3"/>
</dbReference>
<dbReference type="Pfam" id="PF07859">
    <property type="entry name" value="Abhydrolase_3"/>
    <property type="match status" value="1"/>
</dbReference>
<keyword evidence="4" id="KW-0812">Transmembrane</keyword>
<gene>
    <name evidence="6" type="ORF">STEHIDRAFT_163578</name>
</gene>
<protein>
    <submittedName>
        <fullName evidence="6">Alpha/beta-hydrolase</fullName>
    </submittedName>
</protein>
<feature type="active site" evidence="3">
    <location>
        <position position="225"/>
    </location>
</feature>
<dbReference type="InterPro" id="IPR033140">
    <property type="entry name" value="Lipase_GDXG_put_SER_AS"/>
</dbReference>
<dbReference type="InterPro" id="IPR050300">
    <property type="entry name" value="GDXG_lipolytic_enzyme"/>
</dbReference>
<evidence type="ECO:0000313" key="6">
    <source>
        <dbReference type="EMBL" id="EIM79540.1"/>
    </source>
</evidence>
<dbReference type="EMBL" id="JH687403">
    <property type="protein sequence ID" value="EIM79540.1"/>
    <property type="molecule type" value="Genomic_DNA"/>
</dbReference>
<organism evidence="6 7">
    <name type="scientific">Stereum hirsutum (strain FP-91666)</name>
    <name type="common">White-rot fungus</name>
    <dbReference type="NCBI Taxonomy" id="721885"/>
    <lineage>
        <taxon>Eukaryota</taxon>
        <taxon>Fungi</taxon>
        <taxon>Dikarya</taxon>
        <taxon>Basidiomycota</taxon>
        <taxon>Agaricomycotina</taxon>
        <taxon>Agaricomycetes</taxon>
        <taxon>Russulales</taxon>
        <taxon>Stereaceae</taxon>
        <taxon>Stereum</taxon>
    </lineage>
</organism>
<reference evidence="7" key="1">
    <citation type="journal article" date="2012" name="Science">
        <title>The Paleozoic origin of enzymatic lignin decomposition reconstructed from 31 fungal genomes.</title>
        <authorList>
            <person name="Floudas D."/>
            <person name="Binder M."/>
            <person name="Riley R."/>
            <person name="Barry K."/>
            <person name="Blanchette R.A."/>
            <person name="Henrissat B."/>
            <person name="Martinez A.T."/>
            <person name="Otillar R."/>
            <person name="Spatafora J.W."/>
            <person name="Yadav J.S."/>
            <person name="Aerts A."/>
            <person name="Benoit I."/>
            <person name="Boyd A."/>
            <person name="Carlson A."/>
            <person name="Copeland A."/>
            <person name="Coutinho P.M."/>
            <person name="de Vries R.P."/>
            <person name="Ferreira P."/>
            <person name="Findley K."/>
            <person name="Foster B."/>
            <person name="Gaskell J."/>
            <person name="Glotzer D."/>
            <person name="Gorecki P."/>
            <person name="Heitman J."/>
            <person name="Hesse C."/>
            <person name="Hori C."/>
            <person name="Igarashi K."/>
            <person name="Jurgens J.A."/>
            <person name="Kallen N."/>
            <person name="Kersten P."/>
            <person name="Kohler A."/>
            <person name="Kuees U."/>
            <person name="Kumar T.K.A."/>
            <person name="Kuo A."/>
            <person name="LaButti K."/>
            <person name="Larrondo L.F."/>
            <person name="Lindquist E."/>
            <person name="Ling A."/>
            <person name="Lombard V."/>
            <person name="Lucas S."/>
            <person name="Lundell T."/>
            <person name="Martin R."/>
            <person name="McLaughlin D.J."/>
            <person name="Morgenstern I."/>
            <person name="Morin E."/>
            <person name="Murat C."/>
            <person name="Nagy L.G."/>
            <person name="Nolan M."/>
            <person name="Ohm R.A."/>
            <person name="Patyshakuliyeva A."/>
            <person name="Rokas A."/>
            <person name="Ruiz-Duenas F.J."/>
            <person name="Sabat G."/>
            <person name="Salamov A."/>
            <person name="Samejima M."/>
            <person name="Schmutz J."/>
            <person name="Slot J.C."/>
            <person name="St John F."/>
            <person name="Stenlid J."/>
            <person name="Sun H."/>
            <person name="Sun S."/>
            <person name="Syed K."/>
            <person name="Tsang A."/>
            <person name="Wiebenga A."/>
            <person name="Young D."/>
            <person name="Pisabarro A."/>
            <person name="Eastwood D.C."/>
            <person name="Martin F."/>
            <person name="Cullen D."/>
            <person name="Grigoriev I.V."/>
            <person name="Hibbett D.S."/>
        </authorList>
    </citation>
    <scope>NUCLEOTIDE SEQUENCE [LARGE SCALE GENOMIC DNA]</scope>
    <source>
        <strain evidence="7">FP-91666</strain>
    </source>
</reference>
<accession>R7RXF1</accession>
<dbReference type="KEGG" id="shs:STEHIDRAFT_163578"/>
<evidence type="ECO:0000256" key="4">
    <source>
        <dbReference type="SAM" id="Phobius"/>
    </source>
</evidence>
<dbReference type="OMA" id="WHEPENT"/>
<evidence type="ECO:0000256" key="2">
    <source>
        <dbReference type="ARBA" id="ARBA00022801"/>
    </source>
</evidence>
<dbReference type="eggNOG" id="KOG1515">
    <property type="taxonomic scope" value="Eukaryota"/>
</dbReference>
<feature type="domain" description="Alpha/beta hydrolase fold-3" evidence="5">
    <location>
        <begin position="141"/>
        <end position="375"/>
    </location>
</feature>
<dbReference type="SUPFAM" id="SSF53474">
    <property type="entry name" value="alpha/beta-Hydrolases"/>
    <property type="match status" value="1"/>
</dbReference>
<dbReference type="OrthoDB" id="2152029at2759"/>
<dbReference type="PANTHER" id="PTHR48081:SF26">
    <property type="entry name" value="ALPHA_BETA HYDROLASE FOLD-3 DOMAIN-CONTAINING PROTEIN"/>
    <property type="match status" value="1"/>
</dbReference>
<dbReference type="GeneID" id="18802390"/>
<evidence type="ECO:0000313" key="7">
    <source>
        <dbReference type="Proteomes" id="UP000053927"/>
    </source>
</evidence>
<dbReference type="RefSeq" id="XP_007311337.1">
    <property type="nucleotide sequence ID" value="XM_007311275.1"/>
</dbReference>
<dbReference type="Proteomes" id="UP000053927">
    <property type="component" value="Unassembled WGS sequence"/>
</dbReference>
<dbReference type="PANTHER" id="PTHR48081">
    <property type="entry name" value="AB HYDROLASE SUPERFAMILY PROTEIN C4A8.06C"/>
    <property type="match status" value="1"/>
</dbReference>
<dbReference type="AlphaFoldDB" id="R7RXF1"/>
<evidence type="ECO:0000256" key="1">
    <source>
        <dbReference type="ARBA" id="ARBA00010515"/>
    </source>
</evidence>
<sequence length="398" mass="44237">MPFTFRNQPLKAFYMTGAICLLIFVRIPIWTIRYILPSGRPSRRWSLGRSLIVSSLHTLIDLMYSTALLQSPPLEKLAEEGTDSGFVWVEATPSLIAGDILEKAKQNGVEAVRTAGFWFGERGPDGMVGQRAKSDELVFYHLHGGAYVMGAAHPSNSANKTLWNGLLEHSKIARLFALEYRLSSAPPFPSRNPFPAALIEAIAGYRYLVHDVGFDPSNIIISGDSAGGNLAYALARYMSAKEYGHELPRPGAVLLLSPTVDWTDTHTGPESSMQRNTRTDFVHSIFTSRYTYNALRGNLPSSEIATNSWISPASLKLKDSDTRGIFEGFPRTLIVSGALEMTLDPMRTLRDRMVADMGGNAVRYMEVPESTHDFLIQGWHEPERTETLKEIGRWVEGL</sequence>
<feature type="transmembrane region" description="Helical" evidence="4">
    <location>
        <begin position="12"/>
        <end position="36"/>
    </location>
</feature>
<name>R7RXF1_STEHR</name>
<evidence type="ECO:0000256" key="3">
    <source>
        <dbReference type="PROSITE-ProRule" id="PRU10038"/>
    </source>
</evidence>
<dbReference type="PROSITE" id="PS01174">
    <property type="entry name" value="LIPASE_GDXG_SER"/>
    <property type="match status" value="1"/>
</dbReference>
<keyword evidence="4" id="KW-0472">Membrane</keyword>
<keyword evidence="7" id="KW-1185">Reference proteome</keyword>